<evidence type="ECO:0000256" key="5">
    <source>
        <dbReference type="ARBA" id="ARBA00022705"/>
    </source>
</evidence>
<dbReference type="Proteomes" id="UP001159427">
    <property type="component" value="Unassembled WGS sequence"/>
</dbReference>
<keyword evidence="5" id="KW-0235">DNA replication</keyword>
<keyword evidence="11" id="KW-1185">Reference proteome</keyword>
<feature type="domain" description="DNA-directed DNA polymerase family B mitochondria/virus" evidence="9">
    <location>
        <begin position="34"/>
        <end position="93"/>
    </location>
</feature>
<keyword evidence="4" id="KW-0548">Nucleotidyltransferase</keyword>
<gene>
    <name evidence="10" type="ORF">PEVE_00023679</name>
</gene>
<evidence type="ECO:0000256" key="1">
    <source>
        <dbReference type="ARBA" id="ARBA00005755"/>
    </source>
</evidence>
<dbReference type="PANTHER" id="PTHR33568">
    <property type="entry name" value="DNA POLYMERASE"/>
    <property type="match status" value="1"/>
</dbReference>
<comment type="catalytic activity">
    <reaction evidence="8">
        <text>DNA(n) + a 2'-deoxyribonucleoside 5'-triphosphate = DNA(n+1) + diphosphate</text>
        <dbReference type="Rhea" id="RHEA:22508"/>
        <dbReference type="Rhea" id="RHEA-COMP:17339"/>
        <dbReference type="Rhea" id="RHEA-COMP:17340"/>
        <dbReference type="ChEBI" id="CHEBI:33019"/>
        <dbReference type="ChEBI" id="CHEBI:61560"/>
        <dbReference type="ChEBI" id="CHEBI:173112"/>
        <dbReference type="EC" id="2.7.7.7"/>
    </reaction>
</comment>
<evidence type="ECO:0000256" key="8">
    <source>
        <dbReference type="ARBA" id="ARBA00049244"/>
    </source>
</evidence>
<evidence type="ECO:0000256" key="7">
    <source>
        <dbReference type="ARBA" id="ARBA00023125"/>
    </source>
</evidence>
<dbReference type="Pfam" id="PF03175">
    <property type="entry name" value="DNA_pol_B_2"/>
    <property type="match status" value="1"/>
</dbReference>
<reference evidence="10 11" key="1">
    <citation type="submission" date="2022-05" db="EMBL/GenBank/DDBJ databases">
        <authorList>
            <consortium name="Genoscope - CEA"/>
            <person name="William W."/>
        </authorList>
    </citation>
    <scope>NUCLEOTIDE SEQUENCE [LARGE SCALE GENOMIC DNA]</scope>
</reference>
<dbReference type="Gene3D" id="3.40.960.10">
    <property type="entry name" value="VSR Endonuclease"/>
    <property type="match status" value="1"/>
</dbReference>
<dbReference type="SUPFAM" id="SSF52980">
    <property type="entry name" value="Restriction endonuclease-like"/>
    <property type="match status" value="1"/>
</dbReference>
<protein>
    <recommendedName>
        <fullName evidence="2">DNA-directed DNA polymerase</fullName>
        <ecNumber evidence="2">2.7.7.7</ecNumber>
    </recommendedName>
</protein>
<keyword evidence="3" id="KW-0808">Transferase</keyword>
<comment type="similarity">
    <text evidence="1">Belongs to the DNA polymerase type-B family.</text>
</comment>
<comment type="caution">
    <text evidence="10">The sequence shown here is derived from an EMBL/GenBank/DDBJ whole genome shotgun (WGS) entry which is preliminary data.</text>
</comment>
<proteinExistence type="inferred from homology"/>
<dbReference type="InterPro" id="IPR004868">
    <property type="entry name" value="DNA-dir_DNA_pol_B_mt/vir"/>
</dbReference>
<evidence type="ECO:0000259" key="9">
    <source>
        <dbReference type="Pfam" id="PF03175"/>
    </source>
</evidence>
<accession>A0ABN8SKY2</accession>
<evidence type="ECO:0000256" key="2">
    <source>
        <dbReference type="ARBA" id="ARBA00012417"/>
    </source>
</evidence>
<dbReference type="EC" id="2.7.7.7" evidence="2"/>
<sequence length="280" mass="32556">MKARFQPFATMNHSIWMQKRKKACEDWHAEEVLKGEDWNFKKELLSYCESDVKLLKEGCLKFAEDTIQDAGFNPLLQCITIASTCHYFWRNFQMEPSTIAVEPPHGWGGLKTSQNKVVFQWLYYQDKQSGGNRIKHARNGGEQVIPVKRGKVKVDGYDPSAKTVYEFHGCEFHGRRKCKPNNRHVKTFHHPDRTVEEMFQTTKVKTELLRAAGYTVIVMWECAFKKELKQNEELKDLVKNKSWVSPLDPREAFYGGRTGMAKCYLAVESGEEIHYQDFTS</sequence>
<dbReference type="InterPro" id="IPR011335">
    <property type="entry name" value="Restrct_endonuc-II-like"/>
</dbReference>
<dbReference type="PANTHER" id="PTHR33568:SF3">
    <property type="entry name" value="DNA-DIRECTED DNA POLYMERASE"/>
    <property type="match status" value="1"/>
</dbReference>
<evidence type="ECO:0000256" key="3">
    <source>
        <dbReference type="ARBA" id="ARBA00022679"/>
    </source>
</evidence>
<organism evidence="10 11">
    <name type="scientific">Porites evermanni</name>
    <dbReference type="NCBI Taxonomy" id="104178"/>
    <lineage>
        <taxon>Eukaryota</taxon>
        <taxon>Metazoa</taxon>
        <taxon>Cnidaria</taxon>
        <taxon>Anthozoa</taxon>
        <taxon>Hexacorallia</taxon>
        <taxon>Scleractinia</taxon>
        <taxon>Fungiina</taxon>
        <taxon>Poritidae</taxon>
        <taxon>Porites</taxon>
    </lineage>
</organism>
<dbReference type="EMBL" id="CALNXI010003142">
    <property type="protein sequence ID" value="CAH3192311.1"/>
    <property type="molecule type" value="Genomic_DNA"/>
</dbReference>
<evidence type="ECO:0000256" key="4">
    <source>
        <dbReference type="ARBA" id="ARBA00022695"/>
    </source>
</evidence>
<evidence type="ECO:0000256" key="6">
    <source>
        <dbReference type="ARBA" id="ARBA00022932"/>
    </source>
</evidence>
<evidence type="ECO:0000313" key="11">
    <source>
        <dbReference type="Proteomes" id="UP001159427"/>
    </source>
</evidence>
<name>A0ABN8SKY2_9CNID</name>
<keyword evidence="7" id="KW-0238">DNA-binding</keyword>
<keyword evidence="6" id="KW-0239">DNA-directed DNA polymerase</keyword>
<evidence type="ECO:0000313" key="10">
    <source>
        <dbReference type="EMBL" id="CAH3192311.1"/>
    </source>
</evidence>